<protein>
    <submittedName>
        <fullName evidence="2">Uncharacterized protein</fullName>
    </submittedName>
</protein>
<gene>
    <name evidence="2" type="ORF">ALC57_09815</name>
</gene>
<dbReference type="AlphaFoldDB" id="A0A195DYI0"/>
<dbReference type="Proteomes" id="UP000078492">
    <property type="component" value="Unassembled WGS sequence"/>
</dbReference>
<evidence type="ECO:0000313" key="3">
    <source>
        <dbReference type="Proteomes" id="UP000078492"/>
    </source>
</evidence>
<feature type="region of interest" description="Disordered" evidence="1">
    <location>
        <begin position="116"/>
        <end position="140"/>
    </location>
</feature>
<proteinExistence type="predicted"/>
<accession>A0A195DYI0</accession>
<dbReference type="EMBL" id="KQ980066">
    <property type="protein sequence ID" value="KYN17933.1"/>
    <property type="molecule type" value="Genomic_DNA"/>
</dbReference>
<sequence>MFNGDGNRSALCNNSCFIRRASIMKRWKKRVRNERLDRRNRETNRSRVRNNIKIYTEVRKPRLQRIKISHCRRTMSYMEPGLCHDYISFVINEMLSETLRHLIYLLRFQARVHSRMQAREREQRRGDETRRDETRRDETRHRRVANSRWTWFETQHSPSASSDGIPSILDVPRLVRESSPKSYSHARVRIGRTKAEMFPVKLLDVEFDPGERLKSRHMHTLRQILKCKMNVLGNGVSSYQILRRLKVNERAKLFRTEKSPSLLLVSPGTFQKTSTTAGCICYSTSDKSEIYFKLIRALVRFFPFFQRSFCSPHQRDKQSASSDSAFYTLQRKKTRVPLYDPEEFTVCSGQITEIGGTISPNWSPFDAGQAVFTGGRNLTYSSETLSSQRNRPWRNEEVGSSVKLSNIIYLKRWTAGCCTAWMATNGILLYAMKKPLNDERTPDRIRNRLIGQKNAEDNESHYLMVIPPLNAIEDDTATRVSDNEWTYCRIRKTRTRSTINEHNSQTSNRVTFAKVFRSVCLRISNKTLFEICYT</sequence>
<evidence type="ECO:0000313" key="2">
    <source>
        <dbReference type="EMBL" id="KYN17933.1"/>
    </source>
</evidence>
<organism evidence="2 3">
    <name type="scientific">Trachymyrmex cornetzi</name>
    <dbReference type="NCBI Taxonomy" id="471704"/>
    <lineage>
        <taxon>Eukaryota</taxon>
        <taxon>Metazoa</taxon>
        <taxon>Ecdysozoa</taxon>
        <taxon>Arthropoda</taxon>
        <taxon>Hexapoda</taxon>
        <taxon>Insecta</taxon>
        <taxon>Pterygota</taxon>
        <taxon>Neoptera</taxon>
        <taxon>Endopterygota</taxon>
        <taxon>Hymenoptera</taxon>
        <taxon>Apocrita</taxon>
        <taxon>Aculeata</taxon>
        <taxon>Formicoidea</taxon>
        <taxon>Formicidae</taxon>
        <taxon>Myrmicinae</taxon>
        <taxon>Trachymyrmex</taxon>
    </lineage>
</organism>
<evidence type="ECO:0000256" key="1">
    <source>
        <dbReference type="SAM" id="MobiDB-lite"/>
    </source>
</evidence>
<name>A0A195DYI0_9HYME</name>
<feature type="compositionally biased region" description="Basic and acidic residues" evidence="1">
    <location>
        <begin position="117"/>
        <end position="140"/>
    </location>
</feature>
<reference evidence="2 3" key="1">
    <citation type="submission" date="2015-09" db="EMBL/GenBank/DDBJ databases">
        <title>Trachymyrmex cornetzi WGS genome.</title>
        <authorList>
            <person name="Nygaard S."/>
            <person name="Hu H."/>
            <person name="Boomsma J."/>
            <person name="Zhang G."/>
        </authorList>
    </citation>
    <scope>NUCLEOTIDE SEQUENCE [LARGE SCALE GENOMIC DNA]</scope>
    <source>
        <strain evidence="2">Tcor2-1</strain>
        <tissue evidence="2">Whole body</tissue>
    </source>
</reference>
<keyword evidence="3" id="KW-1185">Reference proteome</keyword>